<gene>
    <name evidence="1" type="ORF">Slati_2173100</name>
</gene>
<reference evidence="1" key="1">
    <citation type="submission" date="2020-06" db="EMBL/GenBank/DDBJ databases">
        <authorList>
            <person name="Li T."/>
            <person name="Hu X."/>
            <person name="Zhang T."/>
            <person name="Song X."/>
            <person name="Zhang H."/>
            <person name="Dai N."/>
            <person name="Sheng W."/>
            <person name="Hou X."/>
            <person name="Wei L."/>
        </authorList>
    </citation>
    <scope>NUCLEOTIDE SEQUENCE</scope>
    <source>
        <strain evidence="1">KEN1</strain>
        <tissue evidence="1">Leaf</tissue>
    </source>
</reference>
<comment type="caution">
    <text evidence="1">The sequence shown here is derived from an EMBL/GenBank/DDBJ whole genome shotgun (WGS) entry which is preliminary data.</text>
</comment>
<accession>A0AAW2WRQ3</accession>
<reference evidence="1" key="2">
    <citation type="journal article" date="2024" name="Plant">
        <title>Genomic evolution and insights into agronomic trait innovations of Sesamum species.</title>
        <authorList>
            <person name="Miao H."/>
            <person name="Wang L."/>
            <person name="Qu L."/>
            <person name="Liu H."/>
            <person name="Sun Y."/>
            <person name="Le M."/>
            <person name="Wang Q."/>
            <person name="Wei S."/>
            <person name="Zheng Y."/>
            <person name="Lin W."/>
            <person name="Duan Y."/>
            <person name="Cao H."/>
            <person name="Xiong S."/>
            <person name="Wang X."/>
            <person name="Wei L."/>
            <person name="Li C."/>
            <person name="Ma Q."/>
            <person name="Ju M."/>
            <person name="Zhao R."/>
            <person name="Li G."/>
            <person name="Mu C."/>
            <person name="Tian Q."/>
            <person name="Mei H."/>
            <person name="Zhang T."/>
            <person name="Gao T."/>
            <person name="Zhang H."/>
        </authorList>
    </citation>
    <scope>NUCLEOTIDE SEQUENCE</scope>
    <source>
        <strain evidence="1">KEN1</strain>
    </source>
</reference>
<dbReference type="AlphaFoldDB" id="A0AAW2WRQ3"/>
<name>A0AAW2WRQ3_9LAMI</name>
<proteinExistence type="predicted"/>
<organism evidence="1">
    <name type="scientific">Sesamum latifolium</name>
    <dbReference type="NCBI Taxonomy" id="2727402"/>
    <lineage>
        <taxon>Eukaryota</taxon>
        <taxon>Viridiplantae</taxon>
        <taxon>Streptophyta</taxon>
        <taxon>Embryophyta</taxon>
        <taxon>Tracheophyta</taxon>
        <taxon>Spermatophyta</taxon>
        <taxon>Magnoliopsida</taxon>
        <taxon>eudicotyledons</taxon>
        <taxon>Gunneridae</taxon>
        <taxon>Pentapetalae</taxon>
        <taxon>asterids</taxon>
        <taxon>lamiids</taxon>
        <taxon>Lamiales</taxon>
        <taxon>Pedaliaceae</taxon>
        <taxon>Sesamum</taxon>
    </lineage>
</organism>
<sequence length="107" mass="12469">MTESVRSRIASLKAELDDLSSKEELLWKQRTKALWLAEGDKNTAFFYAKENERRIRKEVRELRDDRRLLVSDLSKIRDIVQQYFGVIFRSTGPSKSVICEAVESMEG</sequence>
<dbReference type="EMBL" id="JACGWN010000007">
    <property type="protein sequence ID" value="KAL0444504.1"/>
    <property type="molecule type" value="Genomic_DNA"/>
</dbReference>
<evidence type="ECO:0000313" key="1">
    <source>
        <dbReference type="EMBL" id="KAL0444504.1"/>
    </source>
</evidence>
<protein>
    <submittedName>
        <fullName evidence="1">Uncharacterized protein</fullName>
    </submittedName>
</protein>